<feature type="region of interest" description="Disordered" evidence="2">
    <location>
        <begin position="175"/>
        <end position="228"/>
    </location>
</feature>
<organism evidence="3 4">
    <name type="scientific">Kwoniella newhampshirensis</name>
    <dbReference type="NCBI Taxonomy" id="1651941"/>
    <lineage>
        <taxon>Eukaryota</taxon>
        <taxon>Fungi</taxon>
        <taxon>Dikarya</taxon>
        <taxon>Basidiomycota</taxon>
        <taxon>Agaricomycotina</taxon>
        <taxon>Tremellomycetes</taxon>
        <taxon>Tremellales</taxon>
        <taxon>Cryptococcaceae</taxon>
        <taxon>Kwoniella</taxon>
    </lineage>
</organism>
<feature type="compositionally biased region" description="Acidic residues" evidence="2">
    <location>
        <begin position="216"/>
        <end position="228"/>
    </location>
</feature>
<gene>
    <name evidence="3" type="ORF">IAR55_005749</name>
</gene>
<accession>A0AAW0YVJ9</accession>
<evidence type="ECO:0000256" key="1">
    <source>
        <dbReference type="SAM" id="Coils"/>
    </source>
</evidence>
<keyword evidence="1" id="KW-0175">Coiled coil</keyword>
<dbReference type="AlphaFoldDB" id="A0AAW0YVJ9"/>
<feature type="coiled-coil region" evidence="1">
    <location>
        <begin position="141"/>
        <end position="175"/>
    </location>
</feature>
<evidence type="ECO:0000313" key="3">
    <source>
        <dbReference type="EMBL" id="KAK8846662.1"/>
    </source>
</evidence>
<name>A0AAW0YVJ9_9TREE</name>
<keyword evidence="4" id="KW-1185">Reference proteome</keyword>
<dbReference type="RefSeq" id="XP_066800612.1">
    <property type="nucleotide sequence ID" value="XM_066948839.1"/>
</dbReference>
<evidence type="ECO:0000256" key="2">
    <source>
        <dbReference type="SAM" id="MobiDB-lite"/>
    </source>
</evidence>
<reference evidence="3 4" key="1">
    <citation type="journal article" date="2024" name="bioRxiv">
        <title>Comparative genomics of Cryptococcus and Kwoniella reveals pathogenesis evolution and contrasting karyotype dynamics via intercentromeric recombination or chromosome fusion.</title>
        <authorList>
            <person name="Coelho M.A."/>
            <person name="David-Palma M."/>
            <person name="Shea T."/>
            <person name="Bowers K."/>
            <person name="McGinley-Smith S."/>
            <person name="Mohammad A.W."/>
            <person name="Gnirke A."/>
            <person name="Yurkov A.M."/>
            <person name="Nowrousian M."/>
            <person name="Sun S."/>
            <person name="Cuomo C.A."/>
            <person name="Heitman J."/>
        </authorList>
    </citation>
    <scope>NUCLEOTIDE SEQUENCE [LARGE SCALE GENOMIC DNA]</scope>
    <source>
        <strain evidence="3 4">CBS 13917</strain>
    </source>
</reference>
<dbReference type="Proteomes" id="UP001388673">
    <property type="component" value="Unassembled WGS sequence"/>
</dbReference>
<dbReference type="KEGG" id="kne:92183007"/>
<evidence type="ECO:0000313" key="4">
    <source>
        <dbReference type="Proteomes" id="UP001388673"/>
    </source>
</evidence>
<dbReference type="Gene3D" id="1.20.5.490">
    <property type="entry name" value="Single helix bin"/>
    <property type="match status" value="1"/>
</dbReference>
<dbReference type="GeneID" id="92183007"/>
<protein>
    <submittedName>
        <fullName evidence="3">Uncharacterized protein</fullName>
    </submittedName>
</protein>
<comment type="caution">
    <text evidence="3">The sequence shown here is derived from an EMBL/GenBank/DDBJ whole genome shotgun (WGS) entry which is preliminary data.</text>
</comment>
<dbReference type="EMBL" id="JBCAWK010000011">
    <property type="protein sequence ID" value="KAK8846662.1"/>
    <property type="molecule type" value="Genomic_DNA"/>
</dbReference>
<proteinExistence type="predicted"/>
<sequence length="228" mass="25059">MPPPRPLHIVSQQIHATLLSPPSRFLLVSTLSDSGQGDGWTLSLFSRTGQGVRIWSETLDLSEVDVPEGEIGDAIQNGMLHVDCGCRRQVDLDTLKEVSIHILVRPKPIVVLLVLSKLEEHASELLDSSFQLLSRPDALSKESNLSEIKELRAKLSQRENEIHSLNSKLASMKATVVRATSSDNKSKFPPSPQKAAPPKGASQLQPNQKRRKAVEDEFAGSSDDEDED</sequence>